<dbReference type="KEGG" id="gfm:Enr17x_36270"/>
<proteinExistence type="predicted"/>
<dbReference type="EMBL" id="CP037452">
    <property type="protein sequence ID" value="QDV51571.1"/>
    <property type="molecule type" value="Genomic_DNA"/>
</dbReference>
<reference evidence="1 2" key="1">
    <citation type="submission" date="2019-03" db="EMBL/GenBank/DDBJ databases">
        <title>Deep-cultivation of Planctomycetes and their phenomic and genomic characterization uncovers novel biology.</title>
        <authorList>
            <person name="Wiegand S."/>
            <person name="Jogler M."/>
            <person name="Boedeker C."/>
            <person name="Pinto D."/>
            <person name="Vollmers J."/>
            <person name="Rivas-Marin E."/>
            <person name="Kohn T."/>
            <person name="Peeters S.H."/>
            <person name="Heuer A."/>
            <person name="Rast P."/>
            <person name="Oberbeckmann S."/>
            <person name="Bunk B."/>
            <person name="Jeske O."/>
            <person name="Meyerdierks A."/>
            <person name="Storesund J.E."/>
            <person name="Kallscheuer N."/>
            <person name="Luecker S."/>
            <person name="Lage O.M."/>
            <person name="Pohl T."/>
            <person name="Merkel B.J."/>
            <person name="Hornburger P."/>
            <person name="Mueller R.-W."/>
            <person name="Bruemmer F."/>
            <person name="Labrenz M."/>
            <person name="Spormann A.M."/>
            <person name="Op den Camp H."/>
            <person name="Overmann J."/>
            <person name="Amann R."/>
            <person name="Jetten M.S.M."/>
            <person name="Mascher T."/>
            <person name="Medema M.H."/>
            <person name="Devos D.P."/>
            <person name="Kaster A.-K."/>
            <person name="Ovreas L."/>
            <person name="Rohde M."/>
            <person name="Galperin M.Y."/>
            <person name="Jogler C."/>
        </authorList>
    </citation>
    <scope>NUCLEOTIDE SEQUENCE [LARGE SCALE GENOMIC DNA]</scope>
    <source>
        <strain evidence="1 2">Enr17</strain>
    </source>
</reference>
<dbReference type="Proteomes" id="UP000318313">
    <property type="component" value="Chromosome"/>
</dbReference>
<organism evidence="1 2">
    <name type="scientific">Gimesia fumaroli</name>
    <dbReference type="NCBI Taxonomy" id="2527976"/>
    <lineage>
        <taxon>Bacteria</taxon>
        <taxon>Pseudomonadati</taxon>
        <taxon>Planctomycetota</taxon>
        <taxon>Planctomycetia</taxon>
        <taxon>Planctomycetales</taxon>
        <taxon>Planctomycetaceae</taxon>
        <taxon>Gimesia</taxon>
    </lineage>
</organism>
<name>A0A518IEP1_9PLAN</name>
<protein>
    <submittedName>
        <fullName evidence="1">Uncharacterized protein</fullName>
    </submittedName>
</protein>
<keyword evidence="2" id="KW-1185">Reference proteome</keyword>
<accession>A0A518IEP1</accession>
<dbReference type="OrthoDB" id="9838747at2"/>
<evidence type="ECO:0000313" key="1">
    <source>
        <dbReference type="EMBL" id="QDV51571.1"/>
    </source>
</evidence>
<evidence type="ECO:0000313" key="2">
    <source>
        <dbReference type="Proteomes" id="UP000318313"/>
    </source>
</evidence>
<dbReference type="AlphaFoldDB" id="A0A518IEP1"/>
<dbReference type="RefSeq" id="WP_145310870.1">
    <property type="nucleotide sequence ID" value="NZ_CP037452.1"/>
</dbReference>
<gene>
    <name evidence="1" type="ORF">Enr17x_36270</name>
</gene>
<sequence>MKKLLVGIGAMIMMTIGLFQGPQVDSAEQVLAMSAKGAAACDHDGYTNIDCDIVPACTAGQSESAVSSAKGTAGSHKVVDGVHADGNCTGNAQCPAALSTDRLSTEGCGGGG</sequence>